<name>A0A0D6B4Z9_RHOSU</name>
<dbReference type="InterPro" id="IPR038666">
    <property type="entry name" value="SSP1_head-tail_sf"/>
</dbReference>
<proteinExistence type="predicted"/>
<dbReference type="EMBL" id="AP014800">
    <property type="protein sequence ID" value="BAQ69905.1"/>
    <property type="molecule type" value="Genomic_DNA"/>
</dbReference>
<dbReference type="InterPro" id="IPR008767">
    <property type="entry name" value="Phage_SPP1_head-tail_adaptor"/>
</dbReference>
<dbReference type="eggNOG" id="COG5614">
    <property type="taxonomic scope" value="Bacteria"/>
</dbReference>
<dbReference type="AlphaFoldDB" id="A0A0D6B4Z9"/>
<dbReference type="GeneID" id="93539347"/>
<dbReference type="RefSeq" id="WP_042460592.1">
    <property type="nucleotide sequence ID" value="NZ_CP015421.1"/>
</dbReference>
<reference evidence="1 2" key="1">
    <citation type="submission" date="2015-02" db="EMBL/GenBank/DDBJ databases">
        <title>Genome sequene of Rhodovulum sulfidophilum DSM 2351.</title>
        <authorList>
            <person name="Nagao N."/>
        </authorList>
    </citation>
    <scope>NUCLEOTIDE SEQUENCE [LARGE SCALE GENOMIC DNA]</scope>
    <source>
        <strain evidence="1 2">DSM 2351</strain>
    </source>
</reference>
<dbReference type="Proteomes" id="UP000064912">
    <property type="component" value="Chromosome"/>
</dbReference>
<sequence>MSRVPILNRQLVLEVPVPVADGAGGFSETWVPRGTLWAEMSPRMAGERAGEELALSRVLYRVVVRGAPPGAPSRPAAGQRFREGTRYFHIRAVTEHDARGLYLACYAEEEIGA</sequence>
<dbReference type="KEGG" id="rsu:NHU_02758"/>
<evidence type="ECO:0000313" key="2">
    <source>
        <dbReference type="Proteomes" id="UP000064912"/>
    </source>
</evidence>
<dbReference type="Pfam" id="PF05521">
    <property type="entry name" value="Phage_HCP"/>
    <property type="match status" value="1"/>
</dbReference>
<protein>
    <submittedName>
        <fullName evidence="1">Putative phage head-tail adaptor</fullName>
    </submittedName>
</protein>
<accession>A0A0D6B4Z9</accession>
<dbReference type="PATRIC" id="fig|35806.4.peg.2836"/>
<dbReference type="Gene3D" id="2.40.10.270">
    <property type="entry name" value="Bacteriophage SPP1 head-tail adaptor protein"/>
    <property type="match status" value="1"/>
</dbReference>
<gene>
    <name evidence="1" type="ORF">NHU_02758</name>
</gene>
<evidence type="ECO:0000313" key="1">
    <source>
        <dbReference type="EMBL" id="BAQ69905.1"/>
    </source>
</evidence>
<organism evidence="1 2">
    <name type="scientific">Rhodovulum sulfidophilum</name>
    <name type="common">Rhodobacter sulfidophilus</name>
    <dbReference type="NCBI Taxonomy" id="35806"/>
    <lineage>
        <taxon>Bacteria</taxon>
        <taxon>Pseudomonadati</taxon>
        <taxon>Pseudomonadota</taxon>
        <taxon>Alphaproteobacteria</taxon>
        <taxon>Rhodobacterales</taxon>
        <taxon>Paracoccaceae</taxon>
        <taxon>Rhodovulum</taxon>
    </lineage>
</organism>